<feature type="domain" description="Amidase" evidence="2">
    <location>
        <begin position="24"/>
        <end position="439"/>
    </location>
</feature>
<sequence length="459" mass="50839">MTLLNWPLRQIGQAIARKEVSPLEVTDSFITQIERLDPIIQAFALPLFEEARVVAQERTTNCTHNKCRSILDGIPIGIKDIFDVANIPTRLGSKIFEKYIPQEDATIIHHVKQAGMPILGKLTTHELAMGNRTPPTCNPWDTTRIPGGSSGGAAAAVAARLVPAAVGSDNAGSVRMPAALCGIVGFKPTYDTIDLQGMLSRIWSFDHAGPLGKTVDDVRLLYHMMRGSLEEVSTRSLAEQSPDYADRTWTIGIDWEWISQTIHPDVESLFRQTEKWFNVQGMHIRTVHLPYTATAFSIWMTIASAEAVTHYATVLRTSPEMISPEIRARLQYGQEISAMEYIQAQQLRKQLQHELLTILSDVDVLCTPTVSIPAPLLTEDPVFVHDQPISLFDATLQFTLPFNVVGFPAISIPIGLGELSKCPVGLQLVGKPYQDEMLLDIAEQIETIVGWRQVPSLCL</sequence>
<evidence type="ECO:0000313" key="3">
    <source>
        <dbReference type="EMBL" id="PSR25416.1"/>
    </source>
</evidence>
<evidence type="ECO:0000313" key="4">
    <source>
        <dbReference type="Proteomes" id="UP000242705"/>
    </source>
</evidence>
<dbReference type="Pfam" id="PF01425">
    <property type="entry name" value="Amidase"/>
    <property type="match status" value="1"/>
</dbReference>
<proteinExistence type="inferred from homology"/>
<dbReference type="PANTHER" id="PTHR11895">
    <property type="entry name" value="TRANSAMIDASE"/>
    <property type="match status" value="1"/>
</dbReference>
<dbReference type="GO" id="GO:0003824">
    <property type="term" value="F:catalytic activity"/>
    <property type="evidence" value="ECO:0007669"/>
    <property type="project" value="InterPro"/>
</dbReference>
<comment type="caution">
    <text evidence="3">The sequence shown here is derived from an EMBL/GenBank/DDBJ whole genome shotgun (WGS) entry which is preliminary data.</text>
</comment>
<evidence type="ECO:0000259" key="2">
    <source>
        <dbReference type="Pfam" id="PF01425"/>
    </source>
</evidence>
<dbReference type="InterPro" id="IPR020556">
    <property type="entry name" value="Amidase_CS"/>
</dbReference>
<dbReference type="SUPFAM" id="SSF75304">
    <property type="entry name" value="Amidase signature (AS) enzymes"/>
    <property type="match status" value="1"/>
</dbReference>
<dbReference type="Proteomes" id="UP000242705">
    <property type="component" value="Unassembled WGS sequence"/>
</dbReference>
<dbReference type="InterPro" id="IPR023631">
    <property type="entry name" value="Amidase_dom"/>
</dbReference>
<organism evidence="3 4">
    <name type="scientific">Sulfobacillus thermosulfidooxidans</name>
    <dbReference type="NCBI Taxonomy" id="28034"/>
    <lineage>
        <taxon>Bacteria</taxon>
        <taxon>Bacillati</taxon>
        <taxon>Bacillota</taxon>
        <taxon>Clostridia</taxon>
        <taxon>Eubacteriales</taxon>
        <taxon>Clostridiales Family XVII. Incertae Sedis</taxon>
        <taxon>Sulfobacillus</taxon>
    </lineage>
</organism>
<dbReference type="PROSITE" id="PS00571">
    <property type="entry name" value="AMIDASES"/>
    <property type="match status" value="1"/>
</dbReference>
<evidence type="ECO:0000256" key="1">
    <source>
        <dbReference type="ARBA" id="ARBA00009199"/>
    </source>
</evidence>
<gene>
    <name evidence="3" type="ORF">C7B47_12220</name>
</gene>
<dbReference type="PANTHER" id="PTHR11895:SF7">
    <property type="entry name" value="GLUTAMYL-TRNA(GLN) AMIDOTRANSFERASE SUBUNIT A, MITOCHONDRIAL"/>
    <property type="match status" value="1"/>
</dbReference>
<protein>
    <recommendedName>
        <fullName evidence="2">Amidase domain-containing protein</fullName>
    </recommendedName>
</protein>
<accession>A0A2T2WT49</accession>
<dbReference type="Gene3D" id="3.90.1300.10">
    <property type="entry name" value="Amidase signature (AS) domain"/>
    <property type="match status" value="1"/>
</dbReference>
<reference evidence="3 4" key="1">
    <citation type="journal article" date="2014" name="BMC Genomics">
        <title>Comparison of environmental and isolate Sulfobacillus genomes reveals diverse carbon, sulfur, nitrogen, and hydrogen metabolisms.</title>
        <authorList>
            <person name="Justice N.B."/>
            <person name="Norman A."/>
            <person name="Brown C.T."/>
            <person name="Singh A."/>
            <person name="Thomas B.C."/>
            <person name="Banfield J.F."/>
        </authorList>
    </citation>
    <scope>NUCLEOTIDE SEQUENCE [LARGE SCALE GENOMIC DNA]</scope>
    <source>
        <strain evidence="3">AMDSBA5</strain>
    </source>
</reference>
<dbReference type="EMBL" id="PXYX01000030">
    <property type="protein sequence ID" value="PSR25416.1"/>
    <property type="molecule type" value="Genomic_DNA"/>
</dbReference>
<name>A0A2T2WT49_SULTH</name>
<comment type="similarity">
    <text evidence="1">Belongs to the amidase family.</text>
</comment>
<dbReference type="InterPro" id="IPR000120">
    <property type="entry name" value="Amidase"/>
</dbReference>
<dbReference type="AlphaFoldDB" id="A0A2T2WT49"/>
<dbReference type="InterPro" id="IPR036928">
    <property type="entry name" value="AS_sf"/>
</dbReference>